<evidence type="ECO:0000259" key="10">
    <source>
        <dbReference type="PROSITE" id="PS50928"/>
    </source>
</evidence>
<comment type="subcellular location">
    <subcellularLocation>
        <location evidence="1">Cell inner membrane</location>
        <topology evidence="1">Multi-pass membrane protein</topology>
    </subcellularLocation>
    <subcellularLocation>
        <location evidence="9">Cell membrane</location>
        <topology evidence="9">Multi-pass membrane protein</topology>
    </subcellularLocation>
</comment>
<evidence type="ECO:0000256" key="3">
    <source>
        <dbReference type="ARBA" id="ARBA00022448"/>
    </source>
</evidence>
<evidence type="ECO:0000313" key="12">
    <source>
        <dbReference type="Proteomes" id="UP001549321"/>
    </source>
</evidence>
<organism evidence="11 12">
    <name type="scientific">Kaistia defluvii</name>
    <dbReference type="NCBI Taxonomy" id="410841"/>
    <lineage>
        <taxon>Bacteria</taxon>
        <taxon>Pseudomonadati</taxon>
        <taxon>Pseudomonadota</taxon>
        <taxon>Alphaproteobacteria</taxon>
        <taxon>Hyphomicrobiales</taxon>
        <taxon>Kaistiaceae</taxon>
        <taxon>Kaistia</taxon>
    </lineage>
</organism>
<evidence type="ECO:0000256" key="2">
    <source>
        <dbReference type="ARBA" id="ARBA00010072"/>
    </source>
</evidence>
<keyword evidence="8 9" id="KW-0472">Membrane</keyword>
<evidence type="ECO:0000256" key="1">
    <source>
        <dbReference type="ARBA" id="ARBA00004429"/>
    </source>
</evidence>
<evidence type="ECO:0000256" key="4">
    <source>
        <dbReference type="ARBA" id="ARBA00022475"/>
    </source>
</evidence>
<protein>
    <submittedName>
        <fullName evidence="11">General L-amino acid transport system permease protein</fullName>
    </submittedName>
</protein>
<feature type="transmembrane region" description="Helical" evidence="9">
    <location>
        <begin position="24"/>
        <end position="41"/>
    </location>
</feature>
<keyword evidence="3 9" id="KW-0813">Transport</keyword>
<dbReference type="CDD" id="cd06261">
    <property type="entry name" value="TM_PBP2"/>
    <property type="match status" value="1"/>
</dbReference>
<keyword evidence="7 9" id="KW-1133">Transmembrane helix</keyword>
<dbReference type="RefSeq" id="WP_354551174.1">
    <property type="nucleotide sequence ID" value="NZ_JBEPSM010000001.1"/>
</dbReference>
<feature type="transmembrane region" description="Helical" evidence="9">
    <location>
        <begin position="356"/>
        <end position="374"/>
    </location>
</feature>
<feature type="transmembrane region" description="Helical" evidence="9">
    <location>
        <begin position="86"/>
        <end position="114"/>
    </location>
</feature>
<evidence type="ECO:0000256" key="6">
    <source>
        <dbReference type="ARBA" id="ARBA00022970"/>
    </source>
</evidence>
<keyword evidence="5 9" id="KW-0812">Transmembrane</keyword>
<name>A0ABV2R1B4_9HYPH</name>
<dbReference type="InterPro" id="IPR000515">
    <property type="entry name" value="MetI-like"/>
</dbReference>
<dbReference type="Gene3D" id="1.10.3720.10">
    <property type="entry name" value="MetI-like"/>
    <property type="match status" value="1"/>
</dbReference>
<proteinExistence type="inferred from homology"/>
<keyword evidence="6" id="KW-0029">Amino-acid transport</keyword>
<dbReference type="NCBIfam" id="TIGR01726">
    <property type="entry name" value="HEQRo_perm_3TM"/>
    <property type="match status" value="1"/>
</dbReference>
<dbReference type="InterPro" id="IPR043429">
    <property type="entry name" value="ArtM/GltK/GlnP/TcyL/YhdX-like"/>
</dbReference>
<feature type="transmembrane region" description="Helical" evidence="9">
    <location>
        <begin position="182"/>
        <end position="200"/>
    </location>
</feature>
<dbReference type="Pfam" id="PF00528">
    <property type="entry name" value="BPD_transp_1"/>
    <property type="match status" value="1"/>
</dbReference>
<dbReference type="Proteomes" id="UP001549321">
    <property type="component" value="Unassembled WGS sequence"/>
</dbReference>
<reference evidence="11 12" key="1">
    <citation type="submission" date="2024-06" db="EMBL/GenBank/DDBJ databases">
        <title>Sorghum-associated microbial communities from plants grown in Nebraska, USA.</title>
        <authorList>
            <person name="Schachtman D."/>
        </authorList>
    </citation>
    <scope>NUCLEOTIDE SEQUENCE [LARGE SCALE GENOMIC DNA]</scope>
    <source>
        <strain evidence="11 12">3207</strain>
    </source>
</reference>
<keyword evidence="12" id="KW-1185">Reference proteome</keyword>
<evidence type="ECO:0000256" key="7">
    <source>
        <dbReference type="ARBA" id="ARBA00022989"/>
    </source>
</evidence>
<feature type="transmembrane region" description="Helical" evidence="9">
    <location>
        <begin position="299"/>
        <end position="321"/>
    </location>
</feature>
<feature type="transmembrane region" description="Helical" evidence="9">
    <location>
        <begin position="212"/>
        <end position="235"/>
    </location>
</feature>
<accession>A0ABV2R1B4</accession>
<feature type="transmembrane region" description="Helical" evidence="9">
    <location>
        <begin position="255"/>
        <end position="278"/>
    </location>
</feature>
<keyword evidence="4" id="KW-1003">Cell membrane</keyword>
<evidence type="ECO:0000256" key="8">
    <source>
        <dbReference type="ARBA" id="ARBA00023136"/>
    </source>
</evidence>
<dbReference type="InterPro" id="IPR010065">
    <property type="entry name" value="AA_ABC_transptr_permease_3TM"/>
</dbReference>
<dbReference type="PANTHER" id="PTHR30614:SF37">
    <property type="entry name" value="AMINO-ACID ABC TRANSPORTER PERMEASE PROTEIN YHDX-RELATED"/>
    <property type="match status" value="1"/>
</dbReference>
<dbReference type="PROSITE" id="PS50928">
    <property type="entry name" value="ABC_TM1"/>
    <property type="match status" value="1"/>
</dbReference>
<evidence type="ECO:0000313" key="11">
    <source>
        <dbReference type="EMBL" id="MET4634450.1"/>
    </source>
</evidence>
<evidence type="ECO:0000256" key="5">
    <source>
        <dbReference type="ARBA" id="ARBA00022692"/>
    </source>
</evidence>
<dbReference type="SUPFAM" id="SSF161098">
    <property type="entry name" value="MetI-like"/>
    <property type="match status" value="1"/>
</dbReference>
<dbReference type="EMBL" id="JBEPSM010000001">
    <property type="protein sequence ID" value="MET4634450.1"/>
    <property type="molecule type" value="Genomic_DNA"/>
</dbReference>
<feature type="domain" description="ABC transmembrane type-1" evidence="10">
    <location>
        <begin position="90"/>
        <end position="374"/>
    </location>
</feature>
<evidence type="ECO:0000256" key="9">
    <source>
        <dbReference type="RuleBase" id="RU363032"/>
    </source>
</evidence>
<comment type="caution">
    <text evidence="11">The sequence shown here is derived from an EMBL/GenBank/DDBJ whole genome shotgun (WGS) entry which is preliminary data.</text>
</comment>
<sequence>MTALGPDAPAPGSPLLKNLLGERPLTQILLFVGVLAAFGFLGQTMATNMGRVGITPGFAFLARPTNFEIGETLIAYSSQSSFARAILVGLLNTLLVSAVGCILATVLGVALGLARLSDNPLLSGSVRAYVELIRNTPLLLQLFFWSATFHALPAARKAFEPVAGVYLSNRGIYIPALRFESGLAATVALASLAIALLLLWRRKRIGLSAPTASAVSVIGLVVVISALAATGGMRAEIPSLKGFNITGGLSLTPEFAALLVGLVVNAAALIAEIVRSGIQSVPRGQWEAARALGLPRGLIFAKIVLPQALRVITPLMTSTYLSLTKNSSLAVAIGYPDLVSILNTAANQTGQALETILIMASVYLTISFAVSFAINRYNKRYALKGLGR</sequence>
<gene>
    <name evidence="11" type="ORF">ABIE08_002363</name>
</gene>
<dbReference type="InterPro" id="IPR035906">
    <property type="entry name" value="MetI-like_sf"/>
</dbReference>
<dbReference type="PANTHER" id="PTHR30614">
    <property type="entry name" value="MEMBRANE COMPONENT OF AMINO ACID ABC TRANSPORTER"/>
    <property type="match status" value="1"/>
</dbReference>
<comment type="similarity">
    <text evidence="2">Belongs to the binding-protein-dependent transport system permease family. HisMQ subfamily.</text>
</comment>